<dbReference type="AlphaFoldDB" id="G4CLS3"/>
<dbReference type="Proteomes" id="UP000005336">
    <property type="component" value="Unassembled WGS sequence"/>
</dbReference>
<accession>G4CLS3</accession>
<gene>
    <name evidence="1" type="ORF">HMPREF9370_0032</name>
</gene>
<dbReference type="EMBL" id="AGAZ01000002">
    <property type="protein sequence ID" value="EGZ51281.1"/>
    <property type="molecule type" value="Genomic_DNA"/>
</dbReference>
<protein>
    <submittedName>
        <fullName evidence="1">Uncharacterized protein</fullName>
    </submittedName>
</protein>
<keyword evidence="2" id="KW-1185">Reference proteome</keyword>
<organism evidence="1 2">
    <name type="scientific">Neisseria wadsworthii 9715</name>
    <dbReference type="NCBI Taxonomy" id="1030841"/>
    <lineage>
        <taxon>Bacteria</taxon>
        <taxon>Pseudomonadati</taxon>
        <taxon>Pseudomonadota</taxon>
        <taxon>Betaproteobacteria</taxon>
        <taxon>Neisseriales</taxon>
        <taxon>Neisseriaceae</taxon>
        <taxon>Neisseria</taxon>
    </lineage>
</organism>
<evidence type="ECO:0000313" key="1">
    <source>
        <dbReference type="EMBL" id="EGZ51281.1"/>
    </source>
</evidence>
<dbReference type="PATRIC" id="fig|1030841.3.peg.33"/>
<name>G4CLS3_9NEIS</name>
<sequence length="45" mass="5204">MEMLLITALQTAIPFYSILNGLISARIKPINLKYDILYQIYSIFP</sequence>
<evidence type="ECO:0000313" key="2">
    <source>
        <dbReference type="Proteomes" id="UP000005336"/>
    </source>
</evidence>
<dbReference type="HOGENOM" id="CLU_3202496_0_0_4"/>
<reference evidence="1 2" key="1">
    <citation type="submission" date="2011-06" db="EMBL/GenBank/DDBJ databases">
        <authorList>
            <person name="Muzny D."/>
            <person name="Qin X."/>
            <person name="Deng J."/>
            <person name="Jiang H."/>
            <person name="Liu Y."/>
            <person name="Qu J."/>
            <person name="Song X.-Z."/>
            <person name="Zhang L."/>
            <person name="Thornton R."/>
            <person name="Coyle M."/>
            <person name="Francisco L."/>
            <person name="Jackson L."/>
            <person name="Javaid M."/>
            <person name="Korchina V."/>
            <person name="Kovar C."/>
            <person name="Mata R."/>
            <person name="Mathew T."/>
            <person name="Ngo R."/>
            <person name="Nguyen L."/>
            <person name="Nguyen N."/>
            <person name="Okwuonu G."/>
            <person name="Ongeri F."/>
            <person name="Pham C."/>
            <person name="Simmons D."/>
            <person name="Wilczek-Boney K."/>
            <person name="Hale W."/>
            <person name="Jakkamsetti A."/>
            <person name="Pham P."/>
            <person name="Ruth R."/>
            <person name="San Lucas F."/>
            <person name="Warren J."/>
            <person name="Zhang J."/>
            <person name="Zhao Z."/>
            <person name="Zhou C."/>
            <person name="Zhu D."/>
            <person name="Lee S."/>
            <person name="Bess C."/>
            <person name="Blankenburg K."/>
            <person name="Forbes L."/>
            <person name="Fu Q."/>
            <person name="Gubbala S."/>
            <person name="Hirani K."/>
            <person name="Jayaseelan J.C."/>
            <person name="Lara F."/>
            <person name="Munidasa M."/>
            <person name="Palculict T."/>
            <person name="Patil S."/>
            <person name="Pu L.-L."/>
            <person name="Saada N."/>
            <person name="Tang L."/>
            <person name="Weissenberger G."/>
            <person name="Zhu Y."/>
            <person name="Hemphill L."/>
            <person name="Shang Y."/>
            <person name="Youmans B."/>
            <person name="Ayvaz T."/>
            <person name="Ross M."/>
            <person name="Santibanez J."/>
            <person name="Aqrawi P."/>
            <person name="Gross S."/>
            <person name="Joshi V."/>
            <person name="Fowler G."/>
            <person name="Nazareth L."/>
            <person name="Reid J."/>
            <person name="Worley K."/>
            <person name="Petrosino J."/>
            <person name="Highlander S."/>
            <person name="Gibbs R."/>
        </authorList>
    </citation>
    <scope>NUCLEOTIDE SEQUENCE [LARGE SCALE GENOMIC DNA]</scope>
    <source>
        <strain evidence="1 2">9715</strain>
    </source>
</reference>
<comment type="caution">
    <text evidence="1">The sequence shown here is derived from an EMBL/GenBank/DDBJ whole genome shotgun (WGS) entry which is preliminary data.</text>
</comment>
<proteinExistence type="predicted"/>